<dbReference type="Proteomes" id="UP000800097">
    <property type="component" value="Unassembled WGS sequence"/>
</dbReference>
<dbReference type="GeneID" id="54550755"/>
<reference evidence="1" key="1">
    <citation type="journal article" date="2020" name="Stud. Mycol.">
        <title>101 Dothideomycetes genomes: a test case for predicting lifestyles and emergence of pathogens.</title>
        <authorList>
            <person name="Haridas S."/>
            <person name="Albert R."/>
            <person name="Binder M."/>
            <person name="Bloem J."/>
            <person name="Labutti K."/>
            <person name="Salamov A."/>
            <person name="Andreopoulos B."/>
            <person name="Baker S."/>
            <person name="Barry K."/>
            <person name="Bills G."/>
            <person name="Bluhm B."/>
            <person name="Cannon C."/>
            <person name="Castanera R."/>
            <person name="Culley D."/>
            <person name="Daum C."/>
            <person name="Ezra D."/>
            <person name="Gonzalez J."/>
            <person name="Henrissat B."/>
            <person name="Kuo A."/>
            <person name="Liang C."/>
            <person name="Lipzen A."/>
            <person name="Lutzoni F."/>
            <person name="Magnuson J."/>
            <person name="Mondo S."/>
            <person name="Nolan M."/>
            <person name="Ohm R."/>
            <person name="Pangilinan J."/>
            <person name="Park H.-J."/>
            <person name="Ramirez L."/>
            <person name="Alfaro M."/>
            <person name="Sun H."/>
            <person name="Tritt A."/>
            <person name="Yoshinaga Y."/>
            <person name="Zwiers L.-H."/>
            <person name="Turgeon B."/>
            <person name="Goodwin S."/>
            <person name="Spatafora J."/>
            <person name="Crous P."/>
            <person name="Grigoriev I."/>
        </authorList>
    </citation>
    <scope>NUCLEOTIDE SEQUENCE</scope>
    <source>
        <strain evidence="1">CBS 379.55</strain>
    </source>
</reference>
<dbReference type="Gene3D" id="1.25.40.10">
    <property type="entry name" value="Tetratricopeptide repeat domain"/>
    <property type="match status" value="1"/>
</dbReference>
<evidence type="ECO:0008006" key="3">
    <source>
        <dbReference type="Google" id="ProtNLM"/>
    </source>
</evidence>
<sequence length="389" mass="42826">MSDRDFSFLRDPSAYHVLPTTSLLPPFLNPAYSPPITTPIPSLLSTGHFRLAAISAARAIVQSPPSTDPATLLNLLHIRLACLCLINEHALAAHESKILGDLNHATFWRHESTGAHLVPWDLRVLVVRLAALGYGEWRKGIMGYYELAHECRSNISKSEFEQDKRLWRTRLRDCGVRVANVLVEMGDLEGAGQHLASLLSPSQAVGEVEREHDEHDERAEEAKQMLYMETLLWLRIGDVGAAKRCLSALSHLLSSTSSKPLTTDDATNGDALLEATVSALLTLCTSPPASALPAFQSLHDRFPTNPMITQNLAICHLYSGHVSEARALLEHLVIDAGTVFRSAIFNLCTVYELCTEQAKVKKEALVGKVAARRDEAGTGWEVQREGFKL</sequence>
<evidence type="ECO:0000313" key="2">
    <source>
        <dbReference type="Proteomes" id="UP000800097"/>
    </source>
</evidence>
<proteinExistence type="predicted"/>
<accession>A0A6A6JVK6</accession>
<dbReference type="RefSeq" id="XP_033657792.1">
    <property type="nucleotide sequence ID" value="XM_033797580.1"/>
</dbReference>
<dbReference type="AlphaFoldDB" id="A0A6A6JVK6"/>
<dbReference type="GO" id="GO:0030008">
    <property type="term" value="C:TRAPP complex"/>
    <property type="evidence" value="ECO:0007669"/>
    <property type="project" value="TreeGrafter"/>
</dbReference>
<name>A0A6A6JVK6_WESOR</name>
<dbReference type="PANTHER" id="PTHR21581:SF6">
    <property type="entry name" value="TRAFFICKING PROTEIN PARTICLE COMPLEX SUBUNIT 12"/>
    <property type="match status" value="1"/>
</dbReference>
<dbReference type="SUPFAM" id="SSF48452">
    <property type="entry name" value="TPR-like"/>
    <property type="match status" value="1"/>
</dbReference>
<dbReference type="OrthoDB" id="428342at2759"/>
<protein>
    <recommendedName>
        <fullName evidence="3">TPR-like protein</fullName>
    </recommendedName>
</protein>
<organism evidence="1 2">
    <name type="scientific">Westerdykella ornata</name>
    <dbReference type="NCBI Taxonomy" id="318751"/>
    <lineage>
        <taxon>Eukaryota</taxon>
        <taxon>Fungi</taxon>
        <taxon>Dikarya</taxon>
        <taxon>Ascomycota</taxon>
        <taxon>Pezizomycotina</taxon>
        <taxon>Dothideomycetes</taxon>
        <taxon>Pleosporomycetidae</taxon>
        <taxon>Pleosporales</taxon>
        <taxon>Sporormiaceae</taxon>
        <taxon>Westerdykella</taxon>
    </lineage>
</organism>
<dbReference type="EMBL" id="ML986485">
    <property type="protein sequence ID" value="KAF2280254.1"/>
    <property type="molecule type" value="Genomic_DNA"/>
</dbReference>
<keyword evidence="2" id="KW-1185">Reference proteome</keyword>
<dbReference type="GO" id="GO:0005794">
    <property type="term" value="C:Golgi apparatus"/>
    <property type="evidence" value="ECO:0007669"/>
    <property type="project" value="TreeGrafter"/>
</dbReference>
<evidence type="ECO:0000313" key="1">
    <source>
        <dbReference type="EMBL" id="KAF2280254.1"/>
    </source>
</evidence>
<dbReference type="InterPro" id="IPR011990">
    <property type="entry name" value="TPR-like_helical_dom_sf"/>
</dbReference>
<gene>
    <name evidence="1" type="ORF">EI97DRAFT_430000</name>
</gene>
<dbReference type="PANTHER" id="PTHR21581">
    <property type="entry name" value="D-ALANYL-D-ALANINE CARBOXYPEPTIDASE"/>
    <property type="match status" value="1"/>
</dbReference>
<dbReference type="Pfam" id="PF14559">
    <property type="entry name" value="TPR_19"/>
    <property type="match status" value="1"/>
</dbReference>